<reference evidence="1" key="1">
    <citation type="submission" date="2020-07" db="EMBL/GenBank/DDBJ databases">
        <authorList>
            <person name="Nazaruddin N."/>
        </authorList>
    </citation>
    <scope>NUCLEOTIDE SEQUENCE</scope>
</reference>
<protein>
    <submittedName>
        <fullName evidence="1">Uncharacterized protein</fullName>
    </submittedName>
</protein>
<feature type="non-terminal residue" evidence="1">
    <location>
        <position position="44"/>
    </location>
</feature>
<sequence>MSVHISIDYRRENRAEIPTRHERYVEGRYQTRTRGTGCSFLTPL</sequence>
<dbReference type="AlphaFoldDB" id="A0A6V7GX68"/>
<dbReference type="EMBL" id="CAJDYZ010003405">
    <property type="protein sequence ID" value="CAD1470081.1"/>
    <property type="molecule type" value="Genomic_DNA"/>
</dbReference>
<evidence type="ECO:0000313" key="2">
    <source>
        <dbReference type="Proteomes" id="UP000752696"/>
    </source>
</evidence>
<organism evidence="1 2">
    <name type="scientific">Heterotrigona itama</name>
    <dbReference type="NCBI Taxonomy" id="395501"/>
    <lineage>
        <taxon>Eukaryota</taxon>
        <taxon>Metazoa</taxon>
        <taxon>Ecdysozoa</taxon>
        <taxon>Arthropoda</taxon>
        <taxon>Hexapoda</taxon>
        <taxon>Insecta</taxon>
        <taxon>Pterygota</taxon>
        <taxon>Neoptera</taxon>
        <taxon>Endopterygota</taxon>
        <taxon>Hymenoptera</taxon>
        <taxon>Apocrita</taxon>
        <taxon>Aculeata</taxon>
        <taxon>Apoidea</taxon>
        <taxon>Anthophila</taxon>
        <taxon>Apidae</taxon>
        <taxon>Heterotrigona</taxon>
    </lineage>
</organism>
<dbReference type="Proteomes" id="UP000752696">
    <property type="component" value="Unassembled WGS sequence"/>
</dbReference>
<gene>
    <name evidence="1" type="ORF">MHI_LOCUS176599</name>
</gene>
<keyword evidence="2" id="KW-1185">Reference proteome</keyword>
<proteinExistence type="predicted"/>
<evidence type="ECO:0000313" key="1">
    <source>
        <dbReference type="EMBL" id="CAD1470081.1"/>
    </source>
</evidence>
<comment type="caution">
    <text evidence="1">The sequence shown here is derived from an EMBL/GenBank/DDBJ whole genome shotgun (WGS) entry which is preliminary data.</text>
</comment>
<accession>A0A6V7GX68</accession>
<name>A0A6V7GX68_9HYME</name>